<dbReference type="GO" id="GO:0006412">
    <property type="term" value="P:translation"/>
    <property type="evidence" value="ECO:0007669"/>
    <property type="project" value="UniProtKB-UniRule"/>
</dbReference>
<dbReference type="Gene3D" id="1.10.287.310">
    <property type="match status" value="1"/>
</dbReference>
<comment type="similarity">
    <text evidence="1 5">Belongs to the universal ribosomal protein uL29 family.</text>
</comment>
<evidence type="ECO:0000256" key="1">
    <source>
        <dbReference type="ARBA" id="ARBA00009254"/>
    </source>
</evidence>
<protein>
    <recommendedName>
        <fullName evidence="4 5">Large ribosomal subunit protein uL29</fullName>
    </recommendedName>
</protein>
<dbReference type="InterPro" id="IPR001854">
    <property type="entry name" value="Ribosomal_uL29"/>
</dbReference>
<organism evidence="6 7">
    <name type="scientific">Candidatus Falkowbacteria bacterium CG10_big_fil_rev_8_21_14_0_10_43_11</name>
    <dbReference type="NCBI Taxonomy" id="1974568"/>
    <lineage>
        <taxon>Bacteria</taxon>
        <taxon>Candidatus Falkowiibacteriota</taxon>
    </lineage>
</organism>
<evidence type="ECO:0000256" key="2">
    <source>
        <dbReference type="ARBA" id="ARBA00022980"/>
    </source>
</evidence>
<dbReference type="Proteomes" id="UP000229335">
    <property type="component" value="Unassembled WGS sequence"/>
</dbReference>
<dbReference type="GO" id="GO:0003735">
    <property type="term" value="F:structural constituent of ribosome"/>
    <property type="evidence" value="ECO:0007669"/>
    <property type="project" value="InterPro"/>
</dbReference>
<dbReference type="SUPFAM" id="SSF46561">
    <property type="entry name" value="Ribosomal protein L29 (L29p)"/>
    <property type="match status" value="1"/>
</dbReference>
<dbReference type="InterPro" id="IPR036049">
    <property type="entry name" value="Ribosomal_uL29_sf"/>
</dbReference>
<dbReference type="HAMAP" id="MF_00374">
    <property type="entry name" value="Ribosomal_uL29"/>
    <property type="match status" value="1"/>
</dbReference>
<evidence type="ECO:0000313" key="6">
    <source>
        <dbReference type="EMBL" id="PIT93731.1"/>
    </source>
</evidence>
<dbReference type="GO" id="GO:0005840">
    <property type="term" value="C:ribosome"/>
    <property type="evidence" value="ECO:0007669"/>
    <property type="project" value="UniProtKB-KW"/>
</dbReference>
<gene>
    <name evidence="5 6" type="primary">rpmC</name>
    <name evidence="6" type="ORF">COU00_02825</name>
</gene>
<sequence>MEIKELKNKNISELQAILRIKRDKLRELRFKDAAKQLKNIRELRMIKKDIAQILTLINVKEYGK</sequence>
<dbReference type="AlphaFoldDB" id="A0A2M6WLP3"/>
<name>A0A2M6WLP3_9BACT</name>
<comment type="caution">
    <text evidence="6">The sequence shown here is derived from an EMBL/GenBank/DDBJ whole genome shotgun (WGS) entry which is preliminary data.</text>
</comment>
<dbReference type="EMBL" id="PFAS01000047">
    <property type="protein sequence ID" value="PIT93731.1"/>
    <property type="molecule type" value="Genomic_DNA"/>
</dbReference>
<dbReference type="NCBIfam" id="TIGR00012">
    <property type="entry name" value="L29"/>
    <property type="match status" value="1"/>
</dbReference>
<keyword evidence="2 5" id="KW-0689">Ribosomal protein</keyword>
<accession>A0A2M6WLP3</accession>
<reference evidence="7" key="1">
    <citation type="submission" date="2017-09" db="EMBL/GenBank/DDBJ databases">
        <title>Depth-based differentiation of microbial function through sediment-hosted aquifers and enrichment of novel symbionts in the deep terrestrial subsurface.</title>
        <authorList>
            <person name="Probst A.J."/>
            <person name="Ladd B."/>
            <person name="Jarett J.K."/>
            <person name="Geller-Mcgrath D.E."/>
            <person name="Sieber C.M.K."/>
            <person name="Emerson J.B."/>
            <person name="Anantharaman K."/>
            <person name="Thomas B.C."/>
            <person name="Malmstrom R."/>
            <person name="Stieglmeier M."/>
            <person name="Klingl A."/>
            <person name="Woyke T."/>
            <person name="Ryan C.M."/>
            <person name="Banfield J.F."/>
        </authorList>
    </citation>
    <scope>NUCLEOTIDE SEQUENCE [LARGE SCALE GENOMIC DNA]</scope>
</reference>
<dbReference type="Pfam" id="PF00831">
    <property type="entry name" value="Ribosomal_L29"/>
    <property type="match status" value="1"/>
</dbReference>
<keyword evidence="3 5" id="KW-0687">Ribonucleoprotein</keyword>
<evidence type="ECO:0000313" key="7">
    <source>
        <dbReference type="Proteomes" id="UP000229335"/>
    </source>
</evidence>
<dbReference type="GO" id="GO:1990904">
    <property type="term" value="C:ribonucleoprotein complex"/>
    <property type="evidence" value="ECO:0007669"/>
    <property type="project" value="UniProtKB-KW"/>
</dbReference>
<evidence type="ECO:0000256" key="4">
    <source>
        <dbReference type="ARBA" id="ARBA00035204"/>
    </source>
</evidence>
<evidence type="ECO:0000256" key="5">
    <source>
        <dbReference type="HAMAP-Rule" id="MF_00374"/>
    </source>
</evidence>
<evidence type="ECO:0000256" key="3">
    <source>
        <dbReference type="ARBA" id="ARBA00023274"/>
    </source>
</evidence>
<proteinExistence type="inferred from homology"/>